<feature type="region of interest" description="Disordered" evidence="2">
    <location>
        <begin position="237"/>
        <end position="257"/>
    </location>
</feature>
<sequence>MKTLSIVIPAFNEAENLRPLMATIPISELHRGGWKTEIVVVDNNSTDGTGDLARHLGARVVFQPTKGYGNAYHAGLTAARGDVIATGDADCTYPFDALPGLLHAFDQHEVEFLTTNRLLRANRHAMKISHTLANHLLSGISRSLFRNNVKDSQSGMWIFRRYVWERLRVESGGMAFSQEIKNAATTAGFRFSEVPIEYRPRGGEVKLNALPDGLGNLRQLFQHRFRKIVPVPMLPVLPQPTDPAPADAARSESLTTA</sequence>
<dbReference type="EMBL" id="BOML01000065">
    <property type="protein sequence ID" value="GIE06634.1"/>
    <property type="molecule type" value="Genomic_DNA"/>
</dbReference>
<evidence type="ECO:0000313" key="4">
    <source>
        <dbReference type="EMBL" id="GIE06634.1"/>
    </source>
</evidence>
<name>A0ABQ3Z9Z2_9ACTN</name>
<dbReference type="Proteomes" id="UP000637628">
    <property type="component" value="Unassembled WGS sequence"/>
</dbReference>
<evidence type="ECO:0000256" key="1">
    <source>
        <dbReference type="ARBA" id="ARBA00006739"/>
    </source>
</evidence>
<dbReference type="PANTHER" id="PTHR48090">
    <property type="entry name" value="UNDECAPRENYL-PHOSPHATE 4-DEOXY-4-FORMAMIDO-L-ARABINOSE TRANSFERASE-RELATED"/>
    <property type="match status" value="1"/>
</dbReference>
<proteinExistence type="inferred from homology"/>
<reference evidence="4 5" key="1">
    <citation type="submission" date="2021-01" db="EMBL/GenBank/DDBJ databases">
        <title>Whole genome shotgun sequence of Actinoplanes durhamensis NBRC 14914.</title>
        <authorList>
            <person name="Komaki H."/>
            <person name="Tamura T."/>
        </authorList>
    </citation>
    <scope>NUCLEOTIDE SEQUENCE [LARGE SCALE GENOMIC DNA]</scope>
    <source>
        <strain evidence="4 5">NBRC 14914</strain>
    </source>
</reference>
<accession>A0ABQ3Z9Z2</accession>
<dbReference type="InterPro" id="IPR001173">
    <property type="entry name" value="Glyco_trans_2-like"/>
</dbReference>
<evidence type="ECO:0000259" key="3">
    <source>
        <dbReference type="Pfam" id="PF00535"/>
    </source>
</evidence>
<dbReference type="RefSeq" id="WP_239133054.1">
    <property type="nucleotide sequence ID" value="NZ_BAAATX010000020.1"/>
</dbReference>
<feature type="domain" description="Glycosyltransferase 2-like" evidence="3">
    <location>
        <begin position="5"/>
        <end position="165"/>
    </location>
</feature>
<dbReference type="Gene3D" id="3.90.550.10">
    <property type="entry name" value="Spore Coat Polysaccharide Biosynthesis Protein SpsA, Chain A"/>
    <property type="match status" value="1"/>
</dbReference>
<keyword evidence="5" id="KW-1185">Reference proteome</keyword>
<comment type="similarity">
    <text evidence="1">Belongs to the glycosyltransferase 2 family.</text>
</comment>
<dbReference type="InterPro" id="IPR029044">
    <property type="entry name" value="Nucleotide-diphossugar_trans"/>
</dbReference>
<dbReference type="SUPFAM" id="SSF53448">
    <property type="entry name" value="Nucleotide-diphospho-sugar transferases"/>
    <property type="match status" value="1"/>
</dbReference>
<dbReference type="PANTHER" id="PTHR48090:SF7">
    <property type="entry name" value="RFBJ PROTEIN"/>
    <property type="match status" value="1"/>
</dbReference>
<gene>
    <name evidence="4" type="ORF">Adu01nite_79840</name>
</gene>
<dbReference type="InterPro" id="IPR050256">
    <property type="entry name" value="Glycosyltransferase_2"/>
</dbReference>
<dbReference type="CDD" id="cd04179">
    <property type="entry name" value="DPM_DPG-synthase_like"/>
    <property type="match status" value="1"/>
</dbReference>
<comment type="caution">
    <text evidence="4">The sequence shown here is derived from an EMBL/GenBank/DDBJ whole genome shotgun (WGS) entry which is preliminary data.</text>
</comment>
<dbReference type="Pfam" id="PF00535">
    <property type="entry name" value="Glycos_transf_2"/>
    <property type="match status" value="1"/>
</dbReference>
<evidence type="ECO:0000313" key="5">
    <source>
        <dbReference type="Proteomes" id="UP000637628"/>
    </source>
</evidence>
<protein>
    <recommendedName>
        <fullName evidence="3">Glycosyltransferase 2-like domain-containing protein</fullName>
    </recommendedName>
</protein>
<evidence type="ECO:0000256" key="2">
    <source>
        <dbReference type="SAM" id="MobiDB-lite"/>
    </source>
</evidence>
<organism evidence="4 5">
    <name type="scientific">Paractinoplanes durhamensis</name>
    <dbReference type="NCBI Taxonomy" id="113563"/>
    <lineage>
        <taxon>Bacteria</taxon>
        <taxon>Bacillati</taxon>
        <taxon>Actinomycetota</taxon>
        <taxon>Actinomycetes</taxon>
        <taxon>Micromonosporales</taxon>
        <taxon>Micromonosporaceae</taxon>
        <taxon>Paractinoplanes</taxon>
    </lineage>
</organism>